<organism evidence="22 23">
    <name type="scientific">Miscanthus lutarioriparius</name>
    <dbReference type="NCBI Taxonomy" id="422564"/>
    <lineage>
        <taxon>Eukaryota</taxon>
        <taxon>Viridiplantae</taxon>
        <taxon>Streptophyta</taxon>
        <taxon>Embryophyta</taxon>
        <taxon>Tracheophyta</taxon>
        <taxon>Spermatophyta</taxon>
        <taxon>Magnoliopsida</taxon>
        <taxon>Liliopsida</taxon>
        <taxon>Poales</taxon>
        <taxon>Poaceae</taxon>
        <taxon>PACMAD clade</taxon>
        <taxon>Panicoideae</taxon>
        <taxon>Andropogonodae</taxon>
        <taxon>Andropogoneae</taxon>
        <taxon>Saccharinae</taxon>
        <taxon>Miscanthus</taxon>
    </lineage>
</organism>
<feature type="domain" description="Apple" evidence="21">
    <location>
        <begin position="339"/>
        <end position="429"/>
    </location>
</feature>
<feature type="domain" description="Bulb-type lectin" evidence="20">
    <location>
        <begin position="23"/>
        <end position="151"/>
    </location>
</feature>
<evidence type="ECO:0000256" key="9">
    <source>
        <dbReference type="ARBA" id="ARBA00022840"/>
    </source>
</evidence>
<dbReference type="GO" id="GO:0048544">
    <property type="term" value="P:recognition of pollen"/>
    <property type="evidence" value="ECO:0007669"/>
    <property type="project" value="InterPro"/>
</dbReference>
<name>A0A811N8V9_9POAL</name>
<comment type="subcellular location">
    <subcellularLocation>
        <location evidence="1">Cell membrane</location>
        <topology evidence="1">Single-pass type I membrane protein</topology>
    </subcellularLocation>
</comment>
<evidence type="ECO:0000313" key="22">
    <source>
        <dbReference type="EMBL" id="CAD6218228.1"/>
    </source>
</evidence>
<feature type="binding site" evidence="16">
    <location>
        <position position="511"/>
    </location>
    <ligand>
        <name>ATP</name>
        <dbReference type="ChEBI" id="CHEBI:30616"/>
    </ligand>
</feature>
<evidence type="ECO:0000256" key="1">
    <source>
        <dbReference type="ARBA" id="ARBA00004251"/>
    </source>
</evidence>
<dbReference type="InterPro" id="IPR000719">
    <property type="entry name" value="Prot_kinase_dom"/>
</dbReference>
<evidence type="ECO:0000256" key="4">
    <source>
        <dbReference type="ARBA" id="ARBA00022536"/>
    </source>
</evidence>
<feature type="signal peptide" evidence="18">
    <location>
        <begin position="1"/>
        <end position="22"/>
    </location>
</feature>
<keyword evidence="9 15" id="KW-0067">ATP-binding</keyword>
<accession>A0A811N8V9</accession>
<keyword evidence="5 15" id="KW-0808">Transferase</keyword>
<dbReference type="EMBL" id="CAJGYO010000003">
    <property type="protein sequence ID" value="CAD6218228.1"/>
    <property type="molecule type" value="Genomic_DNA"/>
</dbReference>
<dbReference type="EC" id="2.7.11.1" evidence="15"/>
<comment type="caution">
    <text evidence="22">The sequence shown here is derived from an EMBL/GenBank/DDBJ whole genome shotgun (WGS) entry which is preliminary data.</text>
</comment>
<evidence type="ECO:0000259" key="21">
    <source>
        <dbReference type="PROSITE" id="PS50948"/>
    </source>
</evidence>
<keyword evidence="17" id="KW-1133">Transmembrane helix</keyword>
<dbReference type="CDD" id="cd14066">
    <property type="entry name" value="STKc_IRAK"/>
    <property type="match status" value="1"/>
</dbReference>
<keyword evidence="4" id="KW-0245">EGF-like domain</keyword>
<dbReference type="SMART" id="SM00473">
    <property type="entry name" value="PAN_AP"/>
    <property type="match status" value="1"/>
</dbReference>
<keyword evidence="17" id="KW-0472">Membrane</keyword>
<evidence type="ECO:0000259" key="19">
    <source>
        <dbReference type="PROSITE" id="PS50011"/>
    </source>
</evidence>
<evidence type="ECO:0000256" key="3">
    <source>
        <dbReference type="ARBA" id="ARBA00022527"/>
    </source>
</evidence>
<evidence type="ECO:0000256" key="18">
    <source>
        <dbReference type="SAM" id="SignalP"/>
    </source>
</evidence>
<dbReference type="InterPro" id="IPR024171">
    <property type="entry name" value="SRK-like_kinase"/>
</dbReference>
<keyword evidence="12" id="KW-0325">Glycoprotein</keyword>
<evidence type="ECO:0000256" key="2">
    <source>
        <dbReference type="ARBA" id="ARBA00022475"/>
    </source>
</evidence>
<dbReference type="InterPro" id="IPR036426">
    <property type="entry name" value="Bulb-type_lectin_dom_sf"/>
</dbReference>
<dbReference type="FunFam" id="1.10.510.10:FF:000060">
    <property type="entry name" value="G-type lectin S-receptor-like serine/threonine-protein kinase"/>
    <property type="match status" value="1"/>
</dbReference>
<evidence type="ECO:0000256" key="11">
    <source>
        <dbReference type="ARBA" id="ARBA00023170"/>
    </source>
</evidence>
<dbReference type="OrthoDB" id="4062651at2759"/>
<dbReference type="InterPro" id="IPR001480">
    <property type="entry name" value="Bulb-type_lectin_dom"/>
</dbReference>
<evidence type="ECO:0000256" key="15">
    <source>
        <dbReference type="PIRNR" id="PIRNR000641"/>
    </source>
</evidence>
<sequence>MDWSAIIYATVLLLVLLPRSASDDRLVLGKPLVPGTTIVSDGSVFALGFFSLADSTPANLYLGIWYNDIPRLTAVWVANRGNPATSGTSSAPPALTLTNSSNLILSDASGRVLWTTNVTGVSGSAATAVLLNTGNLVIRSPNGTTAWQSFEHPGDTFLPGMKIRVRYRSRDGERLVSWQGADDPSPGSFTFGMDPGTLMQAFIWNGTSPVARTTPWTGYATISGQFQVNSSSSVVMVSLAVVRTEEEMYLAYSLPDGSAHTRFVLTYSGEYQLQSWGSSDWAVVGKWPANECDLYGQCDPYGYCDGTVTAPTTPTCKCLDGCEPASLEEWSRGRFSQGCPRKEALRCGGFVALPGIKPPDKFVLVENRTSEECAMDCANNFSCVAYAYANLSSRGTMGGMRCLVWSGELIDTERVGDTAGSDTLYIRTAGFDAVTRPKNSAVKIVLPAVLLSGILILTVTGTSLAWFKFKAVSFQDITAVTNNFDRSFIIGQGGFGKVYKVTLDVREVAIKRLSKDSAQGIAEFRNEVVLVAKLQHKNLVSFISCCIEGDEKLLVFEYMPNKSLDALLFNNSRKTMLDWPIRFNIIKGVARGLLYLHEDSRLTIIHRDLKATNVLLDGPMRPKIADFGMIRIFSDSQENANTHRVVGTYGYIAPEYQTEGVFSVKSDVYSFGVLVLEIVSGVRISSTDNIKGSPGLVAYAWKLWNEGNASDLVDSSIAESCALDEALLCVHVGLLCVQDDPNGRPLMSSVVSILENGSVSLPAPEQPAYFAERNCNKAVEGDDVQTSRNSMTMTVLQGR</sequence>
<comment type="similarity">
    <text evidence="15">Belongs to the protein kinase superfamily. Ser/Thr protein kinase family.</text>
</comment>
<gene>
    <name evidence="22" type="ORF">NCGR_LOCUS12147</name>
</gene>
<evidence type="ECO:0000256" key="6">
    <source>
        <dbReference type="ARBA" id="ARBA00022729"/>
    </source>
</evidence>
<keyword evidence="10" id="KW-1015">Disulfide bond</keyword>
<feature type="domain" description="Protein kinase" evidence="19">
    <location>
        <begin position="484"/>
        <end position="769"/>
    </location>
</feature>
<feature type="chain" id="PRO_5033034765" description="Receptor-like serine/threonine-protein kinase" evidence="18">
    <location>
        <begin position="23"/>
        <end position="799"/>
    </location>
</feature>
<keyword evidence="11" id="KW-0675">Receptor</keyword>
<keyword evidence="2" id="KW-1003">Cell membrane</keyword>
<keyword evidence="6 18" id="KW-0732">Signal</keyword>
<dbReference type="FunFam" id="3.30.200.20:FF:000039">
    <property type="entry name" value="receptor-like protein kinase FERONIA"/>
    <property type="match status" value="1"/>
</dbReference>
<comment type="catalytic activity">
    <reaction evidence="14 15">
        <text>L-seryl-[protein] + ATP = O-phospho-L-seryl-[protein] + ADP + H(+)</text>
        <dbReference type="Rhea" id="RHEA:17989"/>
        <dbReference type="Rhea" id="RHEA-COMP:9863"/>
        <dbReference type="Rhea" id="RHEA-COMP:11604"/>
        <dbReference type="ChEBI" id="CHEBI:15378"/>
        <dbReference type="ChEBI" id="CHEBI:29999"/>
        <dbReference type="ChEBI" id="CHEBI:30616"/>
        <dbReference type="ChEBI" id="CHEBI:83421"/>
        <dbReference type="ChEBI" id="CHEBI:456216"/>
        <dbReference type="EC" id="2.7.11.1"/>
    </reaction>
</comment>
<dbReference type="SMART" id="SM00108">
    <property type="entry name" value="B_lectin"/>
    <property type="match status" value="1"/>
</dbReference>
<evidence type="ECO:0000256" key="17">
    <source>
        <dbReference type="SAM" id="Phobius"/>
    </source>
</evidence>
<dbReference type="InterPro" id="IPR011009">
    <property type="entry name" value="Kinase-like_dom_sf"/>
</dbReference>
<dbReference type="PROSITE" id="PS50011">
    <property type="entry name" value="PROTEIN_KINASE_DOM"/>
    <property type="match status" value="1"/>
</dbReference>
<dbReference type="Proteomes" id="UP000604825">
    <property type="component" value="Unassembled WGS sequence"/>
</dbReference>
<keyword evidence="7 15" id="KW-0547">Nucleotide-binding</keyword>
<dbReference type="Gene3D" id="3.30.200.20">
    <property type="entry name" value="Phosphorylase Kinase, domain 1"/>
    <property type="match status" value="1"/>
</dbReference>
<dbReference type="PROSITE" id="PS50948">
    <property type="entry name" value="PAN"/>
    <property type="match status" value="1"/>
</dbReference>
<dbReference type="SUPFAM" id="SSF56112">
    <property type="entry name" value="Protein kinase-like (PK-like)"/>
    <property type="match status" value="1"/>
</dbReference>
<dbReference type="PROSITE" id="PS50927">
    <property type="entry name" value="BULB_LECTIN"/>
    <property type="match status" value="1"/>
</dbReference>
<evidence type="ECO:0000313" key="23">
    <source>
        <dbReference type="Proteomes" id="UP000604825"/>
    </source>
</evidence>
<dbReference type="Pfam" id="PF01453">
    <property type="entry name" value="B_lectin"/>
    <property type="match status" value="1"/>
</dbReference>
<evidence type="ECO:0000256" key="8">
    <source>
        <dbReference type="ARBA" id="ARBA00022777"/>
    </source>
</evidence>
<proteinExistence type="inferred from homology"/>
<dbReference type="CDD" id="cd00028">
    <property type="entry name" value="B_lectin"/>
    <property type="match status" value="1"/>
</dbReference>
<dbReference type="InterPro" id="IPR008271">
    <property type="entry name" value="Ser/Thr_kinase_AS"/>
</dbReference>
<reference evidence="22" key="1">
    <citation type="submission" date="2020-10" db="EMBL/GenBank/DDBJ databases">
        <authorList>
            <person name="Han B."/>
            <person name="Lu T."/>
            <person name="Zhao Q."/>
            <person name="Huang X."/>
            <person name="Zhao Y."/>
        </authorList>
    </citation>
    <scope>NUCLEOTIDE SEQUENCE</scope>
</reference>
<dbReference type="SMART" id="SM00220">
    <property type="entry name" value="S_TKc"/>
    <property type="match status" value="1"/>
</dbReference>
<comment type="catalytic activity">
    <reaction evidence="13 15">
        <text>L-threonyl-[protein] + ATP = O-phospho-L-threonyl-[protein] + ADP + H(+)</text>
        <dbReference type="Rhea" id="RHEA:46608"/>
        <dbReference type="Rhea" id="RHEA-COMP:11060"/>
        <dbReference type="Rhea" id="RHEA-COMP:11605"/>
        <dbReference type="ChEBI" id="CHEBI:15378"/>
        <dbReference type="ChEBI" id="CHEBI:30013"/>
        <dbReference type="ChEBI" id="CHEBI:30616"/>
        <dbReference type="ChEBI" id="CHEBI:61977"/>
        <dbReference type="ChEBI" id="CHEBI:456216"/>
        <dbReference type="EC" id="2.7.11.1"/>
    </reaction>
</comment>
<dbReference type="InterPro" id="IPR000858">
    <property type="entry name" value="S_locus_glycoprot_dom"/>
</dbReference>
<dbReference type="PIRSF" id="PIRSF000641">
    <property type="entry name" value="SRK"/>
    <property type="match status" value="1"/>
</dbReference>
<evidence type="ECO:0000256" key="16">
    <source>
        <dbReference type="PROSITE-ProRule" id="PRU10141"/>
    </source>
</evidence>
<dbReference type="GO" id="GO:0004674">
    <property type="term" value="F:protein serine/threonine kinase activity"/>
    <property type="evidence" value="ECO:0007669"/>
    <property type="project" value="UniProtKB-KW"/>
</dbReference>
<dbReference type="SUPFAM" id="SSF51110">
    <property type="entry name" value="alpha-D-mannose-specific plant lectins"/>
    <property type="match status" value="1"/>
</dbReference>
<feature type="transmembrane region" description="Helical" evidence="17">
    <location>
        <begin position="444"/>
        <end position="467"/>
    </location>
</feature>
<dbReference type="InterPro" id="IPR003609">
    <property type="entry name" value="Pan_app"/>
</dbReference>
<dbReference type="AlphaFoldDB" id="A0A811N8V9"/>
<protein>
    <recommendedName>
        <fullName evidence="15">Receptor-like serine/threonine-protein kinase</fullName>
        <ecNumber evidence="15">2.7.11.1</ecNumber>
    </recommendedName>
</protein>
<evidence type="ECO:0000259" key="20">
    <source>
        <dbReference type="PROSITE" id="PS50927"/>
    </source>
</evidence>
<dbReference type="Gene3D" id="1.10.510.10">
    <property type="entry name" value="Transferase(Phosphotransferase) domain 1"/>
    <property type="match status" value="1"/>
</dbReference>
<dbReference type="Pfam" id="PF00954">
    <property type="entry name" value="S_locus_glycop"/>
    <property type="match status" value="1"/>
</dbReference>
<evidence type="ECO:0000256" key="12">
    <source>
        <dbReference type="ARBA" id="ARBA00023180"/>
    </source>
</evidence>
<dbReference type="Pfam" id="PF00069">
    <property type="entry name" value="Pkinase"/>
    <property type="match status" value="1"/>
</dbReference>
<keyword evidence="8 15" id="KW-0418">Kinase</keyword>
<evidence type="ECO:0000256" key="5">
    <source>
        <dbReference type="ARBA" id="ARBA00022679"/>
    </source>
</evidence>
<evidence type="ECO:0000256" key="7">
    <source>
        <dbReference type="ARBA" id="ARBA00022741"/>
    </source>
</evidence>
<dbReference type="CDD" id="cd01098">
    <property type="entry name" value="PAN_AP_plant"/>
    <property type="match status" value="1"/>
</dbReference>
<evidence type="ECO:0000256" key="13">
    <source>
        <dbReference type="ARBA" id="ARBA00047899"/>
    </source>
</evidence>
<dbReference type="GO" id="GO:0005886">
    <property type="term" value="C:plasma membrane"/>
    <property type="evidence" value="ECO:0007669"/>
    <property type="project" value="UniProtKB-SubCell"/>
</dbReference>
<dbReference type="Pfam" id="PF08276">
    <property type="entry name" value="PAN_2"/>
    <property type="match status" value="1"/>
</dbReference>
<dbReference type="PROSITE" id="PS00108">
    <property type="entry name" value="PROTEIN_KINASE_ST"/>
    <property type="match status" value="1"/>
</dbReference>
<dbReference type="GO" id="GO:0005524">
    <property type="term" value="F:ATP binding"/>
    <property type="evidence" value="ECO:0007669"/>
    <property type="project" value="UniProtKB-UniRule"/>
</dbReference>
<dbReference type="Gene3D" id="2.90.10.10">
    <property type="entry name" value="Bulb-type lectin domain"/>
    <property type="match status" value="1"/>
</dbReference>
<evidence type="ECO:0000256" key="10">
    <source>
        <dbReference type="ARBA" id="ARBA00023157"/>
    </source>
</evidence>
<dbReference type="PANTHER" id="PTHR27002:SF805">
    <property type="entry name" value="NON-SPECIFIC SERINE_THREONINE PROTEIN KINASE"/>
    <property type="match status" value="1"/>
</dbReference>
<keyword evidence="17" id="KW-0812">Transmembrane</keyword>
<dbReference type="InterPro" id="IPR017441">
    <property type="entry name" value="Protein_kinase_ATP_BS"/>
</dbReference>
<evidence type="ECO:0000256" key="14">
    <source>
        <dbReference type="ARBA" id="ARBA00048679"/>
    </source>
</evidence>
<keyword evidence="3 15" id="KW-0723">Serine/threonine-protein kinase</keyword>
<dbReference type="GO" id="GO:0051707">
    <property type="term" value="P:response to other organism"/>
    <property type="evidence" value="ECO:0007669"/>
    <property type="project" value="UniProtKB-ARBA"/>
</dbReference>
<keyword evidence="23" id="KW-1185">Reference proteome</keyword>
<dbReference type="PROSITE" id="PS00107">
    <property type="entry name" value="PROTEIN_KINASE_ATP"/>
    <property type="match status" value="1"/>
</dbReference>
<dbReference type="PANTHER" id="PTHR27002">
    <property type="entry name" value="RECEPTOR-LIKE SERINE/THREONINE-PROTEIN KINASE SD1-8"/>
    <property type="match status" value="1"/>
</dbReference>